<feature type="domain" description="BPL/LPL catalytic" evidence="2">
    <location>
        <begin position="18"/>
        <end position="207"/>
    </location>
</feature>
<sequence>MTEDPTVGPEFFASLGEAVEPTFIRRAEHFDALPSTNDRALEIAASLPASAVPLLILADRQTAGRGRGRNKWFASEGVLTFSIVLEPETWKIPPELWPRLSVAVGGAVASALAKSTGPDRPLLKWPNDVWIRDRKVCGILIETSPAAPRRLVVGIGINVSNEFVGAPADVATRGIALSQVSVAAVPDRFSVLHDVLQQLDGDFRLLGEGAAELIERWRKICALTGRMVAIGEVDRVVSGVCAGLEDDASLLIRTEWGPQRCYAGTVTVMD</sequence>
<accession>A0A517SI19</accession>
<proteinExistence type="predicted"/>
<dbReference type="EC" id="6.3.4.15" evidence="3"/>
<keyword evidence="4" id="KW-1185">Reference proteome</keyword>
<dbReference type="Pfam" id="PF03099">
    <property type="entry name" value="BPL_LplA_LipB"/>
    <property type="match status" value="1"/>
</dbReference>
<dbReference type="CDD" id="cd16442">
    <property type="entry name" value="BPL"/>
    <property type="match status" value="1"/>
</dbReference>
<dbReference type="PANTHER" id="PTHR12835">
    <property type="entry name" value="BIOTIN PROTEIN LIGASE"/>
    <property type="match status" value="1"/>
</dbReference>
<dbReference type="EMBL" id="CP036271">
    <property type="protein sequence ID" value="QDT55757.1"/>
    <property type="molecule type" value="Genomic_DNA"/>
</dbReference>
<dbReference type="Gene3D" id="3.30.930.10">
    <property type="entry name" value="Bira Bifunctional Protein, Domain 2"/>
    <property type="match status" value="1"/>
</dbReference>
<dbReference type="KEGG" id="ccos:Pan44_38040"/>
<dbReference type="AlphaFoldDB" id="A0A517SI19"/>
<dbReference type="InterPro" id="IPR004408">
    <property type="entry name" value="Biotin_CoA_COase_ligase"/>
</dbReference>
<protein>
    <submittedName>
        <fullName evidence="3">Bifunctional ligase/repressor BirA</fullName>
        <ecNumber evidence="3">6.3.4.15</ecNumber>
    </submittedName>
</protein>
<evidence type="ECO:0000313" key="4">
    <source>
        <dbReference type="Proteomes" id="UP000315700"/>
    </source>
</evidence>
<dbReference type="PANTHER" id="PTHR12835:SF5">
    <property type="entry name" value="BIOTIN--PROTEIN LIGASE"/>
    <property type="match status" value="1"/>
</dbReference>
<evidence type="ECO:0000313" key="3">
    <source>
        <dbReference type="EMBL" id="QDT55757.1"/>
    </source>
</evidence>
<dbReference type="FunCoup" id="A0A517SI19">
    <property type="interactions" value="406"/>
</dbReference>
<dbReference type="InterPro" id="IPR045864">
    <property type="entry name" value="aa-tRNA-synth_II/BPL/LPL"/>
</dbReference>
<reference evidence="3 4" key="1">
    <citation type="submission" date="2019-02" db="EMBL/GenBank/DDBJ databases">
        <title>Deep-cultivation of Planctomycetes and their phenomic and genomic characterization uncovers novel biology.</title>
        <authorList>
            <person name="Wiegand S."/>
            <person name="Jogler M."/>
            <person name="Boedeker C."/>
            <person name="Pinto D."/>
            <person name="Vollmers J."/>
            <person name="Rivas-Marin E."/>
            <person name="Kohn T."/>
            <person name="Peeters S.H."/>
            <person name="Heuer A."/>
            <person name="Rast P."/>
            <person name="Oberbeckmann S."/>
            <person name="Bunk B."/>
            <person name="Jeske O."/>
            <person name="Meyerdierks A."/>
            <person name="Storesund J.E."/>
            <person name="Kallscheuer N."/>
            <person name="Luecker S."/>
            <person name="Lage O.M."/>
            <person name="Pohl T."/>
            <person name="Merkel B.J."/>
            <person name="Hornburger P."/>
            <person name="Mueller R.-W."/>
            <person name="Bruemmer F."/>
            <person name="Labrenz M."/>
            <person name="Spormann A.M."/>
            <person name="Op den Camp H."/>
            <person name="Overmann J."/>
            <person name="Amann R."/>
            <person name="Jetten M.S.M."/>
            <person name="Mascher T."/>
            <person name="Medema M.H."/>
            <person name="Devos D.P."/>
            <person name="Kaster A.-K."/>
            <person name="Ovreas L."/>
            <person name="Rohde M."/>
            <person name="Galperin M.Y."/>
            <person name="Jogler C."/>
        </authorList>
    </citation>
    <scope>NUCLEOTIDE SEQUENCE [LARGE SCALE GENOMIC DNA]</scope>
    <source>
        <strain evidence="3 4">Pan44</strain>
    </source>
</reference>
<keyword evidence="1 3" id="KW-0436">Ligase</keyword>
<name>A0A517SI19_9PLAN</name>
<dbReference type="NCBIfam" id="TIGR00121">
    <property type="entry name" value="birA_ligase"/>
    <property type="match status" value="1"/>
</dbReference>
<dbReference type="InterPro" id="IPR004143">
    <property type="entry name" value="BPL_LPL_catalytic"/>
</dbReference>
<evidence type="ECO:0000256" key="1">
    <source>
        <dbReference type="ARBA" id="ARBA00022598"/>
    </source>
</evidence>
<gene>
    <name evidence="3" type="primary">birA</name>
    <name evidence="3" type="ORF">Pan44_38040</name>
</gene>
<dbReference type="PROSITE" id="PS51733">
    <property type="entry name" value="BPL_LPL_CATALYTIC"/>
    <property type="match status" value="1"/>
</dbReference>
<dbReference type="Proteomes" id="UP000315700">
    <property type="component" value="Chromosome"/>
</dbReference>
<organism evidence="3 4">
    <name type="scientific">Caulifigura coniformis</name>
    <dbReference type="NCBI Taxonomy" id="2527983"/>
    <lineage>
        <taxon>Bacteria</taxon>
        <taxon>Pseudomonadati</taxon>
        <taxon>Planctomycetota</taxon>
        <taxon>Planctomycetia</taxon>
        <taxon>Planctomycetales</taxon>
        <taxon>Planctomycetaceae</taxon>
        <taxon>Caulifigura</taxon>
    </lineage>
</organism>
<dbReference type="RefSeq" id="WP_145031988.1">
    <property type="nucleotide sequence ID" value="NZ_CP036271.1"/>
</dbReference>
<dbReference type="GO" id="GO:0005737">
    <property type="term" value="C:cytoplasm"/>
    <property type="evidence" value="ECO:0007669"/>
    <property type="project" value="TreeGrafter"/>
</dbReference>
<dbReference type="InParanoid" id="A0A517SI19"/>
<dbReference type="GO" id="GO:0004077">
    <property type="term" value="F:biotin--[biotin carboxyl-carrier protein] ligase activity"/>
    <property type="evidence" value="ECO:0007669"/>
    <property type="project" value="UniProtKB-EC"/>
</dbReference>
<dbReference type="OrthoDB" id="9807064at2"/>
<dbReference type="SUPFAM" id="SSF55681">
    <property type="entry name" value="Class II aaRS and biotin synthetases"/>
    <property type="match status" value="1"/>
</dbReference>
<evidence type="ECO:0000259" key="2">
    <source>
        <dbReference type="PROSITE" id="PS51733"/>
    </source>
</evidence>